<dbReference type="SUPFAM" id="SSF55174">
    <property type="entry name" value="Alpha-L RNA-binding motif"/>
    <property type="match status" value="1"/>
</dbReference>
<evidence type="ECO:0000256" key="1">
    <source>
        <dbReference type="PROSITE-ProRule" id="PRU00182"/>
    </source>
</evidence>
<keyword evidence="3" id="KW-1185">Reference proteome</keyword>
<name>A0A419UTZ8_9BACL</name>
<comment type="caution">
    <text evidence="2">The sequence shown here is derived from an EMBL/GenBank/DDBJ whole genome shotgun (WGS) entry which is preliminary data.</text>
</comment>
<accession>A0A419UTZ8</accession>
<dbReference type="Pfam" id="PF13275">
    <property type="entry name" value="S4_2"/>
    <property type="match status" value="1"/>
</dbReference>
<organism evidence="2 3">
    <name type="scientific">Sinobaca qinghaiensis</name>
    <dbReference type="NCBI Taxonomy" id="342944"/>
    <lineage>
        <taxon>Bacteria</taxon>
        <taxon>Bacillati</taxon>
        <taxon>Bacillota</taxon>
        <taxon>Bacilli</taxon>
        <taxon>Bacillales</taxon>
        <taxon>Sporolactobacillaceae</taxon>
        <taxon>Sinobaca</taxon>
    </lineage>
</organism>
<dbReference type="InterPro" id="IPR014330">
    <property type="entry name" value="RNA-bd_S4-rel_YaaA"/>
</dbReference>
<dbReference type="Proteomes" id="UP000285120">
    <property type="component" value="Unassembled WGS sequence"/>
</dbReference>
<gene>
    <name evidence="2" type="ORF">ATL39_3353</name>
</gene>
<protein>
    <submittedName>
        <fullName evidence="2">S4 domain protein YaaA</fullName>
    </submittedName>
</protein>
<keyword evidence="1" id="KW-0694">RNA-binding</keyword>
<dbReference type="InterPro" id="IPR036986">
    <property type="entry name" value="S4_RNA-bd_sf"/>
</dbReference>
<reference evidence="2 3" key="1">
    <citation type="submission" date="2018-09" db="EMBL/GenBank/DDBJ databases">
        <title>Genomic Encyclopedia of Archaeal and Bacterial Type Strains, Phase II (KMG-II): from individual species to whole genera.</title>
        <authorList>
            <person name="Goeker M."/>
        </authorList>
    </citation>
    <scope>NUCLEOTIDE SEQUENCE [LARGE SCALE GENOMIC DNA]</scope>
    <source>
        <strain evidence="2 3">DSM 17008</strain>
    </source>
</reference>
<dbReference type="Gene3D" id="3.10.290.10">
    <property type="entry name" value="RNA-binding S4 domain"/>
    <property type="match status" value="1"/>
</dbReference>
<dbReference type="EMBL" id="RAPK01000013">
    <property type="protein sequence ID" value="RKD68082.1"/>
    <property type="molecule type" value="Genomic_DNA"/>
</dbReference>
<dbReference type="NCBIfam" id="TIGR02988">
    <property type="entry name" value="YaaA_near_RecF"/>
    <property type="match status" value="1"/>
</dbReference>
<sequence length="74" mass="8184">MTNTIEISKEYITLGQLLKEAGVIDTGGMAKIFLLEYKAFVNEEQDQRRGRKLYPGDVIEIEGAGVFEIASSTS</sequence>
<evidence type="ECO:0000313" key="2">
    <source>
        <dbReference type="EMBL" id="RKD68082.1"/>
    </source>
</evidence>
<evidence type="ECO:0000313" key="3">
    <source>
        <dbReference type="Proteomes" id="UP000285120"/>
    </source>
</evidence>
<dbReference type="GO" id="GO:0003723">
    <property type="term" value="F:RNA binding"/>
    <property type="evidence" value="ECO:0007669"/>
    <property type="project" value="UniProtKB-KW"/>
</dbReference>
<dbReference type="PROSITE" id="PS50889">
    <property type="entry name" value="S4"/>
    <property type="match status" value="1"/>
</dbReference>
<dbReference type="RefSeq" id="WP_120194484.1">
    <property type="nucleotide sequence ID" value="NZ_RAPK01000013.1"/>
</dbReference>
<proteinExistence type="predicted"/>
<dbReference type="OrthoDB" id="9811532at2"/>
<dbReference type="AlphaFoldDB" id="A0A419UTZ8"/>